<comment type="subcellular location">
    <subcellularLocation>
        <location evidence="1 5">Secreted</location>
    </subcellularLocation>
</comment>
<dbReference type="GO" id="GO:0005576">
    <property type="term" value="C:extracellular region"/>
    <property type="evidence" value="ECO:0007669"/>
    <property type="project" value="UniProtKB-SubCell"/>
</dbReference>
<dbReference type="AlphaFoldDB" id="A0A9W7D8K8"/>
<comment type="similarity">
    <text evidence="2 5">Belongs to the RxLR effector family.</text>
</comment>
<keyword evidence="4" id="KW-0732">Signal</keyword>
<reference evidence="6" key="1">
    <citation type="submission" date="2023-04" db="EMBL/GenBank/DDBJ databases">
        <title>Phytophthora lilii NBRC 32176.</title>
        <authorList>
            <person name="Ichikawa N."/>
            <person name="Sato H."/>
            <person name="Tonouchi N."/>
        </authorList>
    </citation>
    <scope>NUCLEOTIDE SEQUENCE</scope>
    <source>
        <strain evidence="6">NBRC 32176</strain>
    </source>
</reference>
<gene>
    <name evidence="6" type="ORF">Plil01_001789000</name>
</gene>
<evidence type="ECO:0000256" key="1">
    <source>
        <dbReference type="ARBA" id="ARBA00004613"/>
    </source>
</evidence>
<keyword evidence="7" id="KW-1185">Reference proteome</keyword>
<evidence type="ECO:0000256" key="3">
    <source>
        <dbReference type="ARBA" id="ARBA00022525"/>
    </source>
</evidence>
<accession>A0A9W7D8K8</accession>
<comment type="domain">
    <text evidence="5">The RxLR-dEER motif acts to carry the protein into the host cell cytoplasm through binding to cell surface phosphatidylinositol-3-phosphate.</text>
</comment>
<sequence>MSTFAAGTAAVDQTNVEGLDIPDIANNNRFLRSQTITKADDGADEERASLTSLLSFKKTPSDFNYKKQDIDRMARDPAFAQMMFENWDKYTTEKVISKVEKKNGNILLEYLNRHSHALRDGTFHAN</sequence>
<dbReference type="EMBL" id="BSXW01012450">
    <property type="protein sequence ID" value="GMF65184.1"/>
    <property type="molecule type" value="Genomic_DNA"/>
</dbReference>
<evidence type="ECO:0000256" key="4">
    <source>
        <dbReference type="ARBA" id="ARBA00022729"/>
    </source>
</evidence>
<comment type="caution">
    <text evidence="6">The sequence shown here is derived from an EMBL/GenBank/DDBJ whole genome shotgun (WGS) entry which is preliminary data.</text>
</comment>
<evidence type="ECO:0000256" key="5">
    <source>
        <dbReference type="RuleBase" id="RU367124"/>
    </source>
</evidence>
<protein>
    <recommendedName>
        <fullName evidence="5">RxLR effector protein</fullName>
    </recommendedName>
</protein>
<evidence type="ECO:0000313" key="7">
    <source>
        <dbReference type="Proteomes" id="UP001165083"/>
    </source>
</evidence>
<evidence type="ECO:0000256" key="2">
    <source>
        <dbReference type="ARBA" id="ARBA00010400"/>
    </source>
</evidence>
<comment type="function">
    <text evidence="5">Effector that suppresses plant defense responses during pathogen infection.</text>
</comment>
<dbReference type="InterPro" id="IPR031825">
    <property type="entry name" value="RXLR"/>
</dbReference>
<dbReference type="Proteomes" id="UP001165083">
    <property type="component" value="Unassembled WGS sequence"/>
</dbReference>
<keyword evidence="3 5" id="KW-0964">Secreted</keyword>
<dbReference type="Pfam" id="PF16810">
    <property type="entry name" value="RXLR"/>
    <property type="match status" value="1"/>
</dbReference>
<dbReference type="OrthoDB" id="113244at2759"/>
<name>A0A9W7D8K8_9STRA</name>
<evidence type="ECO:0000313" key="6">
    <source>
        <dbReference type="EMBL" id="GMF65184.1"/>
    </source>
</evidence>
<proteinExistence type="inferred from homology"/>
<organism evidence="6 7">
    <name type="scientific">Phytophthora lilii</name>
    <dbReference type="NCBI Taxonomy" id="2077276"/>
    <lineage>
        <taxon>Eukaryota</taxon>
        <taxon>Sar</taxon>
        <taxon>Stramenopiles</taxon>
        <taxon>Oomycota</taxon>
        <taxon>Peronosporomycetes</taxon>
        <taxon>Peronosporales</taxon>
        <taxon>Peronosporaceae</taxon>
        <taxon>Phytophthora</taxon>
    </lineage>
</organism>